<name>A0A7N2LWM5_QUELO</name>
<dbReference type="PANTHER" id="PTHR11932">
    <property type="entry name" value="CULLIN"/>
    <property type="match status" value="1"/>
</dbReference>
<evidence type="ECO:0000256" key="1">
    <source>
        <dbReference type="PROSITE-ProRule" id="PRU00330"/>
    </source>
</evidence>
<protein>
    <recommendedName>
        <fullName evidence="3">Cullin family profile domain-containing protein</fullName>
    </recommendedName>
</protein>
<dbReference type="InterPro" id="IPR045093">
    <property type="entry name" value="Cullin"/>
</dbReference>
<dbReference type="InterPro" id="IPR053952">
    <property type="entry name" value="K_trans_C"/>
</dbReference>
<dbReference type="Pfam" id="PF22776">
    <property type="entry name" value="K_trans_C"/>
    <property type="match status" value="1"/>
</dbReference>
<dbReference type="GO" id="GO:0006511">
    <property type="term" value="P:ubiquitin-dependent protein catabolic process"/>
    <property type="evidence" value="ECO:0007669"/>
    <property type="project" value="InterPro"/>
</dbReference>
<proteinExistence type="inferred from homology"/>
<feature type="domain" description="Cullin family profile" evidence="3">
    <location>
        <begin position="30"/>
        <end position="121"/>
    </location>
</feature>
<dbReference type="GO" id="GO:0031625">
    <property type="term" value="F:ubiquitin protein ligase binding"/>
    <property type="evidence" value="ECO:0007669"/>
    <property type="project" value="InterPro"/>
</dbReference>
<organism evidence="4 5">
    <name type="scientific">Quercus lobata</name>
    <name type="common">Valley oak</name>
    <dbReference type="NCBI Taxonomy" id="97700"/>
    <lineage>
        <taxon>Eukaryota</taxon>
        <taxon>Viridiplantae</taxon>
        <taxon>Streptophyta</taxon>
        <taxon>Embryophyta</taxon>
        <taxon>Tracheophyta</taxon>
        <taxon>Spermatophyta</taxon>
        <taxon>Magnoliopsida</taxon>
        <taxon>eudicotyledons</taxon>
        <taxon>Gunneridae</taxon>
        <taxon>Pentapetalae</taxon>
        <taxon>rosids</taxon>
        <taxon>fabids</taxon>
        <taxon>Fagales</taxon>
        <taxon>Fagaceae</taxon>
        <taxon>Quercus</taxon>
    </lineage>
</organism>
<evidence type="ECO:0000256" key="2">
    <source>
        <dbReference type="RuleBase" id="RU003829"/>
    </source>
</evidence>
<dbReference type="InterPro" id="IPR001373">
    <property type="entry name" value="Cullin_N"/>
</dbReference>
<dbReference type="EMBL" id="LRBV02000006">
    <property type="status" value="NOT_ANNOTATED_CDS"/>
    <property type="molecule type" value="Genomic_DNA"/>
</dbReference>
<dbReference type="PROSITE" id="PS50069">
    <property type="entry name" value="CULLIN_2"/>
    <property type="match status" value="1"/>
</dbReference>
<comment type="similarity">
    <text evidence="1 2">Belongs to the cullin family.</text>
</comment>
<sequence>MIVSKITLFFIRHSRRLFEVFCNKGVAGSSSAELLATFCDNILKKGGSEKLSDEAIEETLEKVVKLLAYISNKDLFTEFYRKKLAQRLLFDKSANDDHERSILTKLKQQCGGQFTSKMEGMKKYKYELDNKDSTHKLVEVASNLSIHRVPGVALFYTELVHGISPIFTHYVNVPALHLVLVFVSFKYPTISTVLPEKRFLFGRIEHYELGIFRCILRYVYKDSRFE</sequence>
<dbReference type="InterPro" id="IPR016158">
    <property type="entry name" value="Cullin_homology"/>
</dbReference>
<dbReference type="Gene3D" id="1.20.1310.10">
    <property type="entry name" value="Cullin Repeats"/>
    <property type="match status" value="1"/>
</dbReference>
<dbReference type="InterPro" id="IPR036317">
    <property type="entry name" value="Cullin_homology_sf"/>
</dbReference>
<evidence type="ECO:0000313" key="5">
    <source>
        <dbReference type="Proteomes" id="UP000594261"/>
    </source>
</evidence>
<keyword evidence="5" id="KW-1185">Reference proteome</keyword>
<dbReference type="SUPFAM" id="SSF75632">
    <property type="entry name" value="Cullin homology domain"/>
    <property type="match status" value="1"/>
</dbReference>
<dbReference type="EnsemblPlants" id="QL06p008444:mrna">
    <property type="protein sequence ID" value="QL06p008444:mrna"/>
    <property type="gene ID" value="QL06p008444"/>
</dbReference>
<dbReference type="Gramene" id="QL06p008444:mrna">
    <property type="protein sequence ID" value="QL06p008444:mrna"/>
    <property type="gene ID" value="QL06p008444"/>
</dbReference>
<reference evidence="4 5" key="1">
    <citation type="journal article" date="2016" name="G3 (Bethesda)">
        <title>First Draft Assembly and Annotation of the Genome of a California Endemic Oak Quercus lobata Nee (Fagaceae).</title>
        <authorList>
            <person name="Sork V.L."/>
            <person name="Fitz-Gibbon S.T."/>
            <person name="Puiu D."/>
            <person name="Crepeau M."/>
            <person name="Gugger P.F."/>
            <person name="Sherman R."/>
            <person name="Stevens K."/>
            <person name="Langley C.H."/>
            <person name="Pellegrini M."/>
            <person name="Salzberg S.L."/>
        </authorList>
    </citation>
    <scope>NUCLEOTIDE SEQUENCE [LARGE SCALE GENOMIC DNA]</scope>
    <source>
        <strain evidence="4 5">cv. SW786</strain>
    </source>
</reference>
<dbReference type="Proteomes" id="UP000594261">
    <property type="component" value="Chromosome 6"/>
</dbReference>
<dbReference type="Pfam" id="PF00888">
    <property type="entry name" value="Cullin"/>
    <property type="match status" value="1"/>
</dbReference>
<evidence type="ECO:0000259" key="3">
    <source>
        <dbReference type="PROSITE" id="PS50069"/>
    </source>
</evidence>
<dbReference type="FunFam" id="1.20.1310.10:FF:000013">
    <property type="entry name" value="Cullin-1 like"/>
    <property type="match status" value="1"/>
</dbReference>
<evidence type="ECO:0000313" key="4">
    <source>
        <dbReference type="EnsemblPlants" id="QL06p008444:mrna"/>
    </source>
</evidence>
<dbReference type="InParanoid" id="A0A7N2LWM5"/>
<dbReference type="SMART" id="SM00182">
    <property type="entry name" value="CULLIN"/>
    <property type="match status" value="1"/>
</dbReference>
<reference evidence="4" key="2">
    <citation type="submission" date="2021-01" db="UniProtKB">
        <authorList>
            <consortium name="EnsemblPlants"/>
        </authorList>
    </citation>
    <scope>IDENTIFICATION</scope>
</reference>
<accession>A0A7N2LWM5</accession>
<dbReference type="AlphaFoldDB" id="A0A7N2LWM5"/>